<accession>A0ABD2P1B0</accession>
<dbReference type="EMBL" id="JABFTP020000165">
    <property type="protein sequence ID" value="KAL3284565.1"/>
    <property type="molecule type" value="Genomic_DNA"/>
</dbReference>
<proteinExistence type="predicted"/>
<reference evidence="1 2" key="1">
    <citation type="journal article" date="2021" name="BMC Biol.">
        <title>Horizontally acquired antibacterial genes associated with adaptive radiation of ladybird beetles.</title>
        <authorList>
            <person name="Li H.S."/>
            <person name="Tang X.F."/>
            <person name="Huang Y.H."/>
            <person name="Xu Z.Y."/>
            <person name="Chen M.L."/>
            <person name="Du X.Y."/>
            <person name="Qiu B.Y."/>
            <person name="Chen P.T."/>
            <person name="Zhang W."/>
            <person name="Slipinski A."/>
            <person name="Escalona H.E."/>
            <person name="Waterhouse R.M."/>
            <person name="Zwick A."/>
            <person name="Pang H."/>
        </authorList>
    </citation>
    <scope>NUCLEOTIDE SEQUENCE [LARGE SCALE GENOMIC DNA]</scope>
    <source>
        <strain evidence="1">SYSU2018</strain>
    </source>
</reference>
<dbReference type="Proteomes" id="UP001516400">
    <property type="component" value="Unassembled WGS sequence"/>
</dbReference>
<gene>
    <name evidence="1" type="ORF">HHI36_018722</name>
</gene>
<dbReference type="AlphaFoldDB" id="A0ABD2P1B0"/>
<evidence type="ECO:0000313" key="1">
    <source>
        <dbReference type="EMBL" id="KAL3284565.1"/>
    </source>
</evidence>
<protein>
    <submittedName>
        <fullName evidence="1">Uncharacterized protein</fullName>
    </submittedName>
</protein>
<sequence>MAGCRSIVENDSPIIGEHLAILVVHSDILKQQDKKISSLQPNSETIQYDLAKFISDLQHSGIRIINIEEVAHVPVEPNLASSSLASGSAEGLDLLERSQNTIIWDIPENDNVSEFNLVS</sequence>
<evidence type="ECO:0000313" key="2">
    <source>
        <dbReference type="Proteomes" id="UP001516400"/>
    </source>
</evidence>
<comment type="caution">
    <text evidence="1">The sequence shown here is derived from an EMBL/GenBank/DDBJ whole genome shotgun (WGS) entry which is preliminary data.</text>
</comment>
<organism evidence="1 2">
    <name type="scientific">Cryptolaemus montrouzieri</name>
    <dbReference type="NCBI Taxonomy" id="559131"/>
    <lineage>
        <taxon>Eukaryota</taxon>
        <taxon>Metazoa</taxon>
        <taxon>Ecdysozoa</taxon>
        <taxon>Arthropoda</taxon>
        <taxon>Hexapoda</taxon>
        <taxon>Insecta</taxon>
        <taxon>Pterygota</taxon>
        <taxon>Neoptera</taxon>
        <taxon>Endopterygota</taxon>
        <taxon>Coleoptera</taxon>
        <taxon>Polyphaga</taxon>
        <taxon>Cucujiformia</taxon>
        <taxon>Coccinelloidea</taxon>
        <taxon>Coccinellidae</taxon>
        <taxon>Scymninae</taxon>
        <taxon>Scymnini</taxon>
        <taxon>Cryptolaemus</taxon>
    </lineage>
</organism>
<name>A0ABD2P1B0_9CUCU</name>
<keyword evidence="2" id="KW-1185">Reference proteome</keyword>